<sequence length="430" mass="47806">MLDIQLLRNQIDSVAARLATRGLVLDLAGFQALEDERKALQTRTQELQARRNALSKQIGMLKGKGEDATAVMAEVGQLGEELKACEQALPGLLERINDFASRLPNLPQADVPVGEDESGNVEVRRWGNPRQFDFELRDHVDLGAPLGLEFDTGARLSGSRFAFLRGPIARLHRALAQFMLDTHTLEHGYTECYTPYIVNREALYGTGQLPKFKEDLFWVLRGGDEEGLEQYLIPTAEITLTNSVREEVLTLDQLPIRLTAHSPCFRSEAGSGGRDVRGMIRQHQFDKVEMVQIVEPAKSDEALEQMVGHAEAILKKLELPYRVITLCTGDMGFSAARTYDLEVWLPAQNTYREISSCSNCEAFQARRMQARFKNAQGKNELVHTLNGSGLAVGRTLVAVLENHQQADGSILIPAALRPYMGGVERIEAPL</sequence>
<dbReference type="InterPro" id="IPR033729">
    <property type="entry name" value="SerRS_core"/>
</dbReference>
<dbReference type="NCBIfam" id="TIGR00414">
    <property type="entry name" value="serS"/>
    <property type="match status" value="1"/>
</dbReference>
<organism evidence="15 16">
    <name type="scientific">Thauera mechernichensis</name>
    <dbReference type="NCBI Taxonomy" id="82788"/>
    <lineage>
        <taxon>Bacteria</taxon>
        <taxon>Pseudomonadati</taxon>
        <taxon>Pseudomonadota</taxon>
        <taxon>Betaproteobacteria</taxon>
        <taxon>Rhodocyclales</taxon>
        <taxon>Zoogloeaceae</taxon>
        <taxon>Thauera</taxon>
    </lineage>
</organism>
<dbReference type="EMBL" id="JBHTMC010000026">
    <property type="protein sequence ID" value="MFD1264820.1"/>
    <property type="molecule type" value="Genomic_DNA"/>
</dbReference>
<dbReference type="SUPFAM" id="SSF55681">
    <property type="entry name" value="Class II aaRS and biotin synthetases"/>
    <property type="match status" value="1"/>
</dbReference>
<dbReference type="PANTHER" id="PTHR43697:SF1">
    <property type="entry name" value="SERINE--TRNA LIGASE"/>
    <property type="match status" value="1"/>
</dbReference>
<feature type="coiled-coil region" evidence="13">
    <location>
        <begin position="30"/>
        <end position="57"/>
    </location>
</feature>
<evidence type="ECO:0000256" key="12">
    <source>
        <dbReference type="HAMAP-Rule" id="MF_00176"/>
    </source>
</evidence>
<evidence type="ECO:0000256" key="8">
    <source>
        <dbReference type="ARBA" id="ARBA00022917"/>
    </source>
</evidence>
<dbReference type="Gene3D" id="1.10.287.40">
    <property type="entry name" value="Serine-tRNA synthetase, tRNA binding domain"/>
    <property type="match status" value="1"/>
</dbReference>
<evidence type="ECO:0000256" key="11">
    <source>
        <dbReference type="ARBA" id="ARBA00048823"/>
    </source>
</evidence>
<dbReference type="HAMAP" id="MF_00176">
    <property type="entry name" value="Ser_tRNA_synth_type1"/>
    <property type="match status" value="1"/>
</dbReference>
<accession>A0ABW3WHI1</accession>
<dbReference type="SUPFAM" id="SSF46589">
    <property type="entry name" value="tRNA-binding arm"/>
    <property type="match status" value="1"/>
</dbReference>
<evidence type="ECO:0000313" key="15">
    <source>
        <dbReference type="EMBL" id="MFD1264820.1"/>
    </source>
</evidence>
<comment type="similarity">
    <text evidence="3 12">Belongs to the class-II aminoacyl-tRNA synthetase family. Type-1 seryl-tRNA synthetase subfamily.</text>
</comment>
<dbReference type="CDD" id="cd00770">
    <property type="entry name" value="SerRS_core"/>
    <property type="match status" value="1"/>
</dbReference>
<dbReference type="InterPro" id="IPR015866">
    <property type="entry name" value="Ser-tRNA-synth_1_N"/>
</dbReference>
<feature type="binding site" evidence="12">
    <location>
        <begin position="266"/>
        <end position="268"/>
    </location>
    <ligand>
        <name>ATP</name>
        <dbReference type="ChEBI" id="CHEBI:30616"/>
    </ligand>
</feature>
<feature type="binding site" evidence="12">
    <location>
        <position position="289"/>
    </location>
    <ligand>
        <name>L-serine</name>
        <dbReference type="ChEBI" id="CHEBI:33384"/>
    </ligand>
</feature>
<dbReference type="GO" id="GO:0004828">
    <property type="term" value="F:serine-tRNA ligase activity"/>
    <property type="evidence" value="ECO:0007669"/>
    <property type="project" value="UniProtKB-EC"/>
</dbReference>
<evidence type="ECO:0000256" key="5">
    <source>
        <dbReference type="ARBA" id="ARBA00022598"/>
    </source>
</evidence>
<keyword evidence="13" id="KW-0175">Coiled coil</keyword>
<proteinExistence type="inferred from homology"/>
<dbReference type="PROSITE" id="PS50862">
    <property type="entry name" value="AA_TRNA_LIGASE_II"/>
    <property type="match status" value="1"/>
</dbReference>
<dbReference type="EC" id="6.1.1.11" evidence="12"/>
<dbReference type="RefSeq" id="WP_277831957.1">
    <property type="nucleotide sequence ID" value="NZ_JARQZE010000004.1"/>
</dbReference>
<comment type="pathway">
    <text evidence="2 12">Aminoacyl-tRNA biosynthesis; selenocysteinyl-tRNA(Sec) biosynthesis; L-seryl-tRNA(Sec) from L-serine and tRNA(Sec): step 1/1.</text>
</comment>
<dbReference type="Gene3D" id="3.30.930.10">
    <property type="entry name" value="Bira Bifunctional Protein, Domain 2"/>
    <property type="match status" value="1"/>
</dbReference>
<dbReference type="InterPro" id="IPR042103">
    <property type="entry name" value="SerRS_1_N_sf"/>
</dbReference>
<keyword evidence="7 12" id="KW-0067">ATP-binding</keyword>
<evidence type="ECO:0000256" key="4">
    <source>
        <dbReference type="ARBA" id="ARBA00022490"/>
    </source>
</evidence>
<dbReference type="InterPro" id="IPR002317">
    <property type="entry name" value="Ser-tRNA-ligase_type_1"/>
</dbReference>
<keyword evidence="6 12" id="KW-0547">Nucleotide-binding</keyword>
<protein>
    <recommendedName>
        <fullName evidence="12">Serine--tRNA ligase</fullName>
        <ecNumber evidence="12">6.1.1.11</ecNumber>
    </recommendedName>
    <alternativeName>
        <fullName evidence="12">Seryl-tRNA synthetase</fullName>
        <shortName evidence="12">SerRS</shortName>
    </alternativeName>
    <alternativeName>
        <fullName evidence="12">Seryl-tRNA(Ser/Sec) synthetase</fullName>
    </alternativeName>
</protein>
<comment type="catalytic activity">
    <reaction evidence="10 12">
        <text>tRNA(Sec) + L-serine + ATP = L-seryl-tRNA(Sec) + AMP + diphosphate + H(+)</text>
        <dbReference type="Rhea" id="RHEA:42580"/>
        <dbReference type="Rhea" id="RHEA-COMP:9742"/>
        <dbReference type="Rhea" id="RHEA-COMP:10128"/>
        <dbReference type="ChEBI" id="CHEBI:15378"/>
        <dbReference type="ChEBI" id="CHEBI:30616"/>
        <dbReference type="ChEBI" id="CHEBI:33019"/>
        <dbReference type="ChEBI" id="CHEBI:33384"/>
        <dbReference type="ChEBI" id="CHEBI:78442"/>
        <dbReference type="ChEBI" id="CHEBI:78533"/>
        <dbReference type="ChEBI" id="CHEBI:456215"/>
        <dbReference type="EC" id="6.1.1.11"/>
    </reaction>
</comment>
<dbReference type="Proteomes" id="UP001597158">
    <property type="component" value="Unassembled WGS sequence"/>
</dbReference>
<feature type="binding site" evidence="12">
    <location>
        <begin position="235"/>
        <end position="237"/>
    </location>
    <ligand>
        <name>L-serine</name>
        <dbReference type="ChEBI" id="CHEBI:33384"/>
    </ligand>
</feature>
<dbReference type="InterPro" id="IPR006195">
    <property type="entry name" value="aa-tRNA-synth_II"/>
</dbReference>
<evidence type="ECO:0000259" key="14">
    <source>
        <dbReference type="PROSITE" id="PS50862"/>
    </source>
</evidence>
<evidence type="ECO:0000256" key="6">
    <source>
        <dbReference type="ARBA" id="ARBA00022741"/>
    </source>
</evidence>
<keyword evidence="16" id="KW-1185">Reference proteome</keyword>
<reference evidence="16" key="1">
    <citation type="journal article" date="2019" name="Int. J. Syst. Evol. Microbiol.">
        <title>The Global Catalogue of Microorganisms (GCM) 10K type strain sequencing project: providing services to taxonomists for standard genome sequencing and annotation.</title>
        <authorList>
            <consortium name="The Broad Institute Genomics Platform"/>
            <consortium name="The Broad Institute Genome Sequencing Center for Infectious Disease"/>
            <person name="Wu L."/>
            <person name="Ma J."/>
        </authorList>
    </citation>
    <scope>NUCLEOTIDE SEQUENCE [LARGE SCALE GENOMIC DNA]</scope>
    <source>
        <strain evidence="16">CCUG 48884</strain>
    </source>
</reference>
<feature type="binding site" evidence="12">
    <location>
        <begin position="353"/>
        <end position="356"/>
    </location>
    <ligand>
        <name>ATP</name>
        <dbReference type="ChEBI" id="CHEBI:30616"/>
    </ligand>
</feature>
<keyword evidence="8 12" id="KW-0648">Protein biosynthesis</keyword>
<comment type="domain">
    <text evidence="12">Consists of two distinct domains, a catalytic core and a N-terminal extension that is involved in tRNA binding.</text>
</comment>
<name>A0ABW3WHI1_9RHOO</name>
<keyword evidence="9 12" id="KW-0030">Aminoacyl-tRNA synthetase</keyword>
<evidence type="ECO:0000256" key="1">
    <source>
        <dbReference type="ARBA" id="ARBA00004496"/>
    </source>
</evidence>
<dbReference type="Pfam" id="PF00587">
    <property type="entry name" value="tRNA-synt_2b"/>
    <property type="match status" value="1"/>
</dbReference>
<dbReference type="InterPro" id="IPR002314">
    <property type="entry name" value="aa-tRNA-synt_IIb"/>
</dbReference>
<keyword evidence="5 12" id="KW-0436">Ligase</keyword>
<evidence type="ECO:0000256" key="3">
    <source>
        <dbReference type="ARBA" id="ARBA00010728"/>
    </source>
</evidence>
<comment type="subcellular location">
    <subcellularLocation>
        <location evidence="1 12">Cytoplasm</location>
    </subcellularLocation>
</comment>
<evidence type="ECO:0000256" key="7">
    <source>
        <dbReference type="ARBA" id="ARBA00022840"/>
    </source>
</evidence>
<dbReference type="InterPro" id="IPR010978">
    <property type="entry name" value="tRNA-bd_arm"/>
</dbReference>
<comment type="caution">
    <text evidence="12">Lacks conserved residue(s) required for the propagation of feature annotation.</text>
</comment>
<comment type="function">
    <text evidence="12">Catalyzes the attachment of serine to tRNA(Ser). Is also able to aminoacylate tRNA(Sec) with serine, to form the misacylated tRNA L-seryl-tRNA(Sec), which will be further converted into selenocysteinyl-tRNA(Sec).</text>
</comment>
<evidence type="ECO:0000313" key="16">
    <source>
        <dbReference type="Proteomes" id="UP001597158"/>
    </source>
</evidence>
<comment type="caution">
    <text evidence="15">The sequence shown here is derived from an EMBL/GenBank/DDBJ whole genome shotgun (WGS) entry which is preliminary data.</text>
</comment>
<feature type="domain" description="Aminoacyl-transfer RNA synthetases class-II family profile" evidence="14">
    <location>
        <begin position="170"/>
        <end position="413"/>
    </location>
</feature>
<dbReference type="PANTHER" id="PTHR43697">
    <property type="entry name" value="SERYL-TRNA SYNTHETASE"/>
    <property type="match status" value="1"/>
</dbReference>
<dbReference type="PIRSF" id="PIRSF001529">
    <property type="entry name" value="Ser-tRNA-synth_IIa"/>
    <property type="match status" value="1"/>
</dbReference>
<evidence type="ECO:0000256" key="10">
    <source>
        <dbReference type="ARBA" id="ARBA00047929"/>
    </source>
</evidence>
<evidence type="ECO:0000256" key="13">
    <source>
        <dbReference type="SAM" id="Coils"/>
    </source>
</evidence>
<dbReference type="InterPro" id="IPR045864">
    <property type="entry name" value="aa-tRNA-synth_II/BPL/LPL"/>
</dbReference>
<feature type="binding site" evidence="12">
    <location>
        <position position="388"/>
    </location>
    <ligand>
        <name>L-serine</name>
        <dbReference type="ChEBI" id="CHEBI:33384"/>
    </ligand>
</feature>
<dbReference type="Pfam" id="PF02403">
    <property type="entry name" value="Seryl_tRNA_N"/>
    <property type="match status" value="1"/>
</dbReference>
<evidence type="ECO:0000256" key="9">
    <source>
        <dbReference type="ARBA" id="ARBA00023146"/>
    </source>
</evidence>
<comment type="subunit">
    <text evidence="12">Homodimer. The tRNA molecule binds across the dimer.</text>
</comment>
<comment type="catalytic activity">
    <reaction evidence="11 12">
        <text>tRNA(Ser) + L-serine + ATP = L-seryl-tRNA(Ser) + AMP + diphosphate + H(+)</text>
        <dbReference type="Rhea" id="RHEA:12292"/>
        <dbReference type="Rhea" id="RHEA-COMP:9669"/>
        <dbReference type="Rhea" id="RHEA-COMP:9703"/>
        <dbReference type="ChEBI" id="CHEBI:15378"/>
        <dbReference type="ChEBI" id="CHEBI:30616"/>
        <dbReference type="ChEBI" id="CHEBI:33019"/>
        <dbReference type="ChEBI" id="CHEBI:33384"/>
        <dbReference type="ChEBI" id="CHEBI:78442"/>
        <dbReference type="ChEBI" id="CHEBI:78533"/>
        <dbReference type="ChEBI" id="CHEBI:456215"/>
        <dbReference type="EC" id="6.1.1.11"/>
    </reaction>
</comment>
<gene>
    <name evidence="12 15" type="primary">serS</name>
    <name evidence="15" type="ORF">ACFQ4M_14670</name>
</gene>
<evidence type="ECO:0000256" key="2">
    <source>
        <dbReference type="ARBA" id="ARBA00005045"/>
    </source>
</evidence>
<keyword evidence="4 12" id="KW-0963">Cytoplasm</keyword>
<dbReference type="PRINTS" id="PR00981">
    <property type="entry name" value="TRNASYNTHSER"/>
</dbReference>